<organism evidence="1 2">
    <name type="scientific">Methylomirabilis oxygeniifera</name>
    <dbReference type="NCBI Taxonomy" id="671143"/>
    <lineage>
        <taxon>Bacteria</taxon>
        <taxon>Candidatus Methylomirabilota</taxon>
        <taxon>Candidatus Methylomirabilia</taxon>
        <taxon>Candidatus Methylomirabilales</taxon>
        <taxon>Candidatus Methylomirabilaceae</taxon>
        <taxon>Candidatus Methylomirabilis</taxon>
    </lineage>
</organism>
<evidence type="ECO:0000313" key="1">
    <source>
        <dbReference type="EMBL" id="CBE68069.1"/>
    </source>
</evidence>
<name>D5MMW9_METO1</name>
<sequence length="79" mass="8654">MSPKRKTLFVIFAGPQQHGGPGTCYIAQDGTITGIRSRAAKFYSFAEAERFAKARNITLSAITYIGQEGFTDFEIQMGS</sequence>
<dbReference type="Proteomes" id="UP000006898">
    <property type="component" value="Chromosome"/>
</dbReference>
<proteinExistence type="predicted"/>
<gene>
    <name evidence="1" type="ORF">DAMO_1008</name>
</gene>
<dbReference type="AlphaFoldDB" id="D5MMW9"/>
<reference evidence="1 2" key="1">
    <citation type="journal article" date="2010" name="Nature">
        <title>Nitrite-driven anaerobic methane oxidation by oxygenic bacteria.</title>
        <authorList>
            <person name="Ettwig K.F."/>
            <person name="Butler M.K."/>
            <person name="Le Paslier D."/>
            <person name="Pelletier E."/>
            <person name="Mangenot S."/>
            <person name="Kuypers M.M.M."/>
            <person name="Schreiber F."/>
            <person name="Dutilh B.E."/>
            <person name="Zedelius J."/>
            <person name="de Beer D."/>
            <person name="Gloerich J."/>
            <person name="Wessels H.J.C.T."/>
            <person name="van Allen T."/>
            <person name="Luesken F."/>
            <person name="Wu M."/>
            <person name="van de Pas-Schoonen K.T."/>
            <person name="Op den Camp H.J.M."/>
            <person name="Janssen-Megens E.M."/>
            <person name="Francoijs K-J."/>
            <person name="Stunnenberg H."/>
            <person name="Weissenbach J."/>
            <person name="Jetten M.S.M."/>
            <person name="Strous M."/>
        </authorList>
    </citation>
    <scope>NUCLEOTIDE SEQUENCE [LARGE SCALE GENOMIC DNA]</scope>
</reference>
<accession>D5MMW9</accession>
<evidence type="ECO:0000313" key="2">
    <source>
        <dbReference type="Proteomes" id="UP000006898"/>
    </source>
</evidence>
<dbReference type="KEGG" id="mox:DAMO_1008"/>
<protein>
    <submittedName>
        <fullName evidence="1">Uncharacterized protein</fullName>
    </submittedName>
</protein>
<dbReference type="EMBL" id="FP565575">
    <property type="protein sequence ID" value="CBE68069.1"/>
    <property type="molecule type" value="Genomic_DNA"/>
</dbReference>
<dbReference type="HOGENOM" id="CLU_2599494_0_0_0"/>